<dbReference type="UniPathway" id="UPA00378"/>
<evidence type="ECO:0000313" key="9">
    <source>
        <dbReference type="Proteomes" id="UP000050761"/>
    </source>
</evidence>
<name>A0A183F2Q7_HELPZ</name>
<feature type="domain" description="Fucosyltransferase C-terminal" evidence="8">
    <location>
        <begin position="21"/>
        <end position="199"/>
    </location>
</feature>
<keyword evidence="4 7" id="KW-0328">Glycosyltransferase</keyword>
<evidence type="ECO:0000259" key="8">
    <source>
        <dbReference type="Pfam" id="PF00852"/>
    </source>
</evidence>
<dbReference type="InterPro" id="IPR001503">
    <property type="entry name" value="Glyco_trans_10"/>
</dbReference>
<dbReference type="InterPro" id="IPR038577">
    <property type="entry name" value="GT10-like_C_sf"/>
</dbReference>
<keyword evidence="9" id="KW-1185">Reference proteome</keyword>
<evidence type="ECO:0000313" key="10">
    <source>
        <dbReference type="WBParaSite" id="HPBE_0000043201-mRNA-1"/>
    </source>
</evidence>
<dbReference type="Pfam" id="PF00852">
    <property type="entry name" value="Glyco_transf_10"/>
    <property type="match status" value="1"/>
</dbReference>
<dbReference type="WBParaSite" id="HPBE_0000043201-mRNA-1">
    <property type="protein sequence ID" value="HPBE_0000043201-mRNA-1"/>
    <property type="gene ID" value="HPBE_0000043201"/>
</dbReference>
<keyword evidence="5 7" id="KW-0808">Transferase</keyword>
<evidence type="ECO:0000256" key="4">
    <source>
        <dbReference type="ARBA" id="ARBA00022676"/>
    </source>
</evidence>
<dbReference type="GO" id="GO:0008417">
    <property type="term" value="F:fucosyltransferase activity"/>
    <property type="evidence" value="ECO:0007669"/>
    <property type="project" value="InterPro"/>
</dbReference>
<evidence type="ECO:0000256" key="3">
    <source>
        <dbReference type="ARBA" id="ARBA00008919"/>
    </source>
</evidence>
<dbReference type="PANTHER" id="PTHR48438:SF1">
    <property type="entry name" value="ALPHA-(1,3)-FUCOSYLTRANSFERASE C-RELATED"/>
    <property type="match status" value="1"/>
</dbReference>
<dbReference type="Proteomes" id="UP000050761">
    <property type="component" value="Unassembled WGS sequence"/>
</dbReference>
<dbReference type="GO" id="GO:0000139">
    <property type="term" value="C:Golgi membrane"/>
    <property type="evidence" value="ECO:0007669"/>
    <property type="project" value="UniProtKB-SubCell"/>
</dbReference>
<comment type="similarity">
    <text evidence="3 7">Belongs to the glycosyltransferase 10 family.</text>
</comment>
<comment type="subcellular location">
    <subcellularLocation>
        <location evidence="1">Golgi apparatus membrane</location>
        <topology evidence="1">Single-pass type II membrane protein</topology>
    </subcellularLocation>
    <subcellularLocation>
        <location evidence="7">Golgi apparatus</location>
        <location evidence="7">Golgi stack membrane</location>
        <topology evidence="7">Single-pass type II membrane protein</topology>
    </subcellularLocation>
</comment>
<proteinExistence type="inferred from homology"/>
<dbReference type="InterPro" id="IPR055270">
    <property type="entry name" value="Glyco_tran_10_C"/>
</dbReference>
<reference evidence="10" key="1">
    <citation type="submission" date="2019-09" db="UniProtKB">
        <authorList>
            <consortium name="WormBaseParasite"/>
        </authorList>
    </citation>
    <scope>IDENTIFICATION</scope>
</reference>
<dbReference type="PANTHER" id="PTHR48438">
    <property type="entry name" value="ALPHA-(1,3)-FUCOSYLTRANSFERASE C-RELATED"/>
    <property type="match status" value="1"/>
</dbReference>
<evidence type="ECO:0000256" key="6">
    <source>
        <dbReference type="ARBA" id="ARBA00023034"/>
    </source>
</evidence>
<organism evidence="9 10">
    <name type="scientific">Heligmosomoides polygyrus</name>
    <name type="common">Parasitic roundworm</name>
    <dbReference type="NCBI Taxonomy" id="6339"/>
    <lineage>
        <taxon>Eukaryota</taxon>
        <taxon>Metazoa</taxon>
        <taxon>Ecdysozoa</taxon>
        <taxon>Nematoda</taxon>
        <taxon>Chromadorea</taxon>
        <taxon>Rhabditida</taxon>
        <taxon>Rhabditina</taxon>
        <taxon>Rhabditomorpha</taxon>
        <taxon>Strongyloidea</taxon>
        <taxon>Heligmosomidae</taxon>
        <taxon>Heligmosomoides</taxon>
    </lineage>
</organism>
<keyword evidence="6 7" id="KW-0333">Golgi apparatus</keyword>
<accession>A0A183F2Q7</accession>
<dbReference type="GO" id="GO:0032580">
    <property type="term" value="C:Golgi cisterna membrane"/>
    <property type="evidence" value="ECO:0007669"/>
    <property type="project" value="UniProtKB-SubCell"/>
</dbReference>
<evidence type="ECO:0000256" key="1">
    <source>
        <dbReference type="ARBA" id="ARBA00004323"/>
    </source>
</evidence>
<keyword evidence="7" id="KW-0812">Transmembrane</keyword>
<keyword evidence="7" id="KW-0472">Membrane</keyword>
<dbReference type="AlphaFoldDB" id="A0A183F2Q7"/>
<comment type="pathway">
    <text evidence="2">Protein modification; protein glycosylation.</text>
</comment>
<dbReference type="Gene3D" id="3.40.50.11660">
    <property type="entry name" value="Glycosyl transferase family 10, C-terminal domain"/>
    <property type="match status" value="1"/>
</dbReference>
<evidence type="ECO:0000256" key="2">
    <source>
        <dbReference type="ARBA" id="ARBA00004922"/>
    </source>
</evidence>
<evidence type="ECO:0000256" key="5">
    <source>
        <dbReference type="ARBA" id="ARBA00022679"/>
    </source>
</evidence>
<protein>
    <recommendedName>
        <fullName evidence="7">Fucosyltransferase</fullName>
        <ecNumber evidence="7">2.4.1.-</ecNumber>
    </recommendedName>
</protein>
<dbReference type="SUPFAM" id="SSF53756">
    <property type="entry name" value="UDP-Glycosyltransferase/glycogen phosphorylase"/>
    <property type="match status" value="1"/>
</dbReference>
<dbReference type="EC" id="2.4.1.-" evidence="7"/>
<sequence>LTGKPDKNSTISIEEVQASLKKKTRGALIFVSNCATPSKREQLIKQLGQYTELTVRGGCEARLSFGNKTRKFMCKADCSDDGLIATHRFYISFENSLCNDYITEKFFLRISQKLVPIVVKRQLYEAVHIPSDSFIALDDFKTVKELGDYMNYLRSNDTAYLKYFEWTKHYRNPAKYVGNSLCKLCEDIHMGEKMVIKDIVKYYKEGQCFSAPVT</sequence>
<evidence type="ECO:0000256" key="7">
    <source>
        <dbReference type="RuleBase" id="RU003832"/>
    </source>
</evidence>